<evidence type="ECO:0000256" key="2">
    <source>
        <dbReference type="ARBA" id="ARBA00022730"/>
    </source>
</evidence>
<evidence type="ECO:0000313" key="7">
    <source>
        <dbReference type="Proteomes" id="UP000504637"/>
    </source>
</evidence>
<protein>
    <recommendedName>
        <fullName evidence="6">Large ribosomal subunit protein uL23 N-terminal domain-containing protein</fullName>
    </recommendedName>
</protein>
<dbReference type="PANTHER" id="PTHR11620">
    <property type="entry name" value="60S RIBOSOMAL PROTEIN L23A"/>
    <property type="match status" value="1"/>
</dbReference>
<dbReference type="InterPro" id="IPR012678">
    <property type="entry name" value="Ribosomal_uL23/eL15/eS24_sf"/>
</dbReference>
<organism evidence="8">
    <name type="scientific">Dissoconium aciculare CBS 342.82</name>
    <dbReference type="NCBI Taxonomy" id="1314786"/>
    <lineage>
        <taxon>Eukaryota</taxon>
        <taxon>Fungi</taxon>
        <taxon>Dikarya</taxon>
        <taxon>Ascomycota</taxon>
        <taxon>Pezizomycotina</taxon>
        <taxon>Dothideomycetes</taxon>
        <taxon>Dothideomycetidae</taxon>
        <taxon>Mycosphaerellales</taxon>
        <taxon>Dissoconiaceae</taxon>
        <taxon>Dissoconium</taxon>
    </lineage>
</organism>
<dbReference type="GO" id="GO:0019843">
    <property type="term" value="F:rRNA binding"/>
    <property type="evidence" value="ECO:0007669"/>
    <property type="project" value="UniProtKB-KW"/>
</dbReference>
<dbReference type="GO" id="GO:1990904">
    <property type="term" value="C:ribonucleoprotein complex"/>
    <property type="evidence" value="ECO:0007669"/>
    <property type="project" value="UniProtKB-KW"/>
</dbReference>
<dbReference type="Gene3D" id="3.30.70.330">
    <property type="match status" value="1"/>
</dbReference>
<dbReference type="AlphaFoldDB" id="A0A6J3M471"/>
<feature type="domain" description="Large ribosomal subunit protein uL23 N-terminal" evidence="6">
    <location>
        <begin position="1"/>
        <end position="47"/>
    </location>
</feature>
<evidence type="ECO:0000256" key="4">
    <source>
        <dbReference type="ARBA" id="ARBA00022980"/>
    </source>
</evidence>
<dbReference type="OrthoDB" id="1267328at2759"/>
<sequence>KANAAAKATLKGVNSHKVTKVRKSASFHLPKTQKLARAPKYPRRSIPYQPRLDAGKILIHPLNTESAMKKIEENNTLVFIVDTKANKRQIKEALKKMYDVDTIKINTLIRPDGTKKAYARLTPDVDALDIAATKLAIV</sequence>
<proteinExistence type="inferred from homology"/>
<dbReference type="GO" id="GO:0006412">
    <property type="term" value="P:translation"/>
    <property type="evidence" value="ECO:0007669"/>
    <property type="project" value="InterPro"/>
</dbReference>
<gene>
    <name evidence="8" type="ORF">K489DRAFT_319295</name>
</gene>
<feature type="non-terminal residue" evidence="8">
    <location>
        <position position="1"/>
    </location>
</feature>
<evidence type="ECO:0000259" key="6">
    <source>
        <dbReference type="Pfam" id="PF03939"/>
    </source>
</evidence>
<dbReference type="SUPFAM" id="SSF54189">
    <property type="entry name" value="Ribosomal proteins S24e, L23 and L15e"/>
    <property type="match status" value="1"/>
</dbReference>
<evidence type="ECO:0000313" key="8">
    <source>
        <dbReference type="RefSeq" id="XP_033459734.1"/>
    </source>
</evidence>
<name>A0A6J3M471_9PEZI</name>
<dbReference type="InterPro" id="IPR012677">
    <property type="entry name" value="Nucleotide-bd_a/b_plait_sf"/>
</dbReference>
<evidence type="ECO:0000256" key="5">
    <source>
        <dbReference type="ARBA" id="ARBA00023274"/>
    </source>
</evidence>
<dbReference type="Pfam" id="PF00276">
    <property type="entry name" value="Ribosomal_L23"/>
    <property type="match status" value="1"/>
</dbReference>
<keyword evidence="3" id="KW-0694">RNA-binding</keyword>
<comment type="similarity">
    <text evidence="1">Belongs to the universal ribosomal protein uL23 family.</text>
</comment>
<dbReference type="InterPro" id="IPR005633">
    <property type="entry name" value="Ribosomal_uL23_N"/>
</dbReference>
<keyword evidence="5" id="KW-0687">Ribonucleoprotein</keyword>
<dbReference type="Proteomes" id="UP000504637">
    <property type="component" value="Unplaced"/>
</dbReference>
<dbReference type="GeneID" id="54359175"/>
<dbReference type="Pfam" id="PF03939">
    <property type="entry name" value="Ribosomal_L23eN"/>
    <property type="match status" value="1"/>
</dbReference>
<keyword evidence="2" id="KW-0699">rRNA-binding</keyword>
<reference evidence="8" key="1">
    <citation type="submission" date="2020-01" db="EMBL/GenBank/DDBJ databases">
        <authorList>
            <consortium name="DOE Joint Genome Institute"/>
            <person name="Haridas S."/>
            <person name="Albert R."/>
            <person name="Binder M."/>
            <person name="Bloem J."/>
            <person name="Labutti K."/>
            <person name="Salamov A."/>
            <person name="Andreopoulos B."/>
            <person name="Baker S.E."/>
            <person name="Barry K."/>
            <person name="Bills G."/>
            <person name="Bluhm B.H."/>
            <person name="Cannon C."/>
            <person name="Castanera R."/>
            <person name="Culley D.E."/>
            <person name="Daum C."/>
            <person name="Ezra D."/>
            <person name="Gonzalez J.B."/>
            <person name="Henrissat B."/>
            <person name="Kuo A."/>
            <person name="Liang C."/>
            <person name="Lipzen A."/>
            <person name="Lutzoni F."/>
            <person name="Magnuson J."/>
            <person name="Mondo S."/>
            <person name="Nolan M."/>
            <person name="Ohm R."/>
            <person name="Pangilinan J."/>
            <person name="Park H.-J."/>
            <person name="Ramirez L."/>
            <person name="Alfaro M."/>
            <person name="Sun H."/>
            <person name="Tritt A."/>
            <person name="Yoshinaga Y."/>
            <person name="Zwiers L.-H."/>
            <person name="Turgeon B.G."/>
            <person name="Goodwin S.B."/>
            <person name="Spatafora J.W."/>
            <person name="Crous P.W."/>
            <person name="Grigoriev I.V."/>
        </authorList>
    </citation>
    <scope>NUCLEOTIDE SEQUENCE</scope>
    <source>
        <strain evidence="8">CBS 342.82</strain>
    </source>
</reference>
<dbReference type="NCBIfam" id="NF011118">
    <property type="entry name" value="PRK14548.1"/>
    <property type="match status" value="1"/>
</dbReference>
<dbReference type="GO" id="GO:0003735">
    <property type="term" value="F:structural constituent of ribosome"/>
    <property type="evidence" value="ECO:0007669"/>
    <property type="project" value="InterPro"/>
</dbReference>
<evidence type="ECO:0000256" key="3">
    <source>
        <dbReference type="ARBA" id="ARBA00022884"/>
    </source>
</evidence>
<accession>A0A6J3M471</accession>
<dbReference type="InterPro" id="IPR013025">
    <property type="entry name" value="Ribosomal_uL23-like"/>
</dbReference>
<reference evidence="8" key="2">
    <citation type="submission" date="2020-04" db="EMBL/GenBank/DDBJ databases">
        <authorList>
            <consortium name="NCBI Genome Project"/>
        </authorList>
    </citation>
    <scope>NUCLEOTIDE SEQUENCE</scope>
    <source>
        <strain evidence="8">CBS 342.82</strain>
    </source>
</reference>
<keyword evidence="7" id="KW-1185">Reference proteome</keyword>
<dbReference type="GO" id="GO:0005840">
    <property type="term" value="C:ribosome"/>
    <property type="evidence" value="ECO:0007669"/>
    <property type="project" value="UniProtKB-KW"/>
</dbReference>
<dbReference type="FunFam" id="3.30.70.330:FF:000035">
    <property type="entry name" value="60S ribosomal protein L23a"/>
    <property type="match status" value="1"/>
</dbReference>
<reference evidence="8" key="3">
    <citation type="submission" date="2025-08" db="UniProtKB">
        <authorList>
            <consortium name="RefSeq"/>
        </authorList>
    </citation>
    <scope>IDENTIFICATION</scope>
    <source>
        <strain evidence="8">CBS 342.82</strain>
    </source>
</reference>
<dbReference type="HAMAP" id="MF_01369_A">
    <property type="entry name" value="Ribosomal_uL23_A"/>
    <property type="match status" value="1"/>
</dbReference>
<keyword evidence="4" id="KW-0689">Ribosomal protein</keyword>
<evidence type="ECO:0000256" key="1">
    <source>
        <dbReference type="ARBA" id="ARBA00006700"/>
    </source>
</evidence>
<dbReference type="RefSeq" id="XP_033459734.1">
    <property type="nucleotide sequence ID" value="XM_033601375.1"/>
</dbReference>